<dbReference type="Gene3D" id="2.120.10.30">
    <property type="entry name" value="TolB, C-terminal domain"/>
    <property type="match status" value="1"/>
</dbReference>
<dbReference type="PANTHER" id="PTHR10680">
    <property type="entry name" value="PEPTIDYL-GLYCINE ALPHA-AMIDATING MONOOXYGENASE"/>
    <property type="match status" value="1"/>
</dbReference>
<evidence type="ECO:0000313" key="4">
    <source>
        <dbReference type="Proteomes" id="UP000321577"/>
    </source>
</evidence>
<evidence type="ECO:0000313" key="3">
    <source>
        <dbReference type="EMBL" id="GEP45834.1"/>
    </source>
</evidence>
<organism evidence="3 4">
    <name type="scientific">Brevifollis gellanilyticus</name>
    <dbReference type="NCBI Taxonomy" id="748831"/>
    <lineage>
        <taxon>Bacteria</taxon>
        <taxon>Pseudomonadati</taxon>
        <taxon>Verrucomicrobiota</taxon>
        <taxon>Verrucomicrobiia</taxon>
        <taxon>Verrucomicrobiales</taxon>
        <taxon>Verrucomicrobiaceae</taxon>
    </lineage>
</organism>
<keyword evidence="3" id="KW-0560">Oxidoreductase</keyword>
<keyword evidence="4" id="KW-1185">Reference proteome</keyword>
<dbReference type="Proteomes" id="UP000321577">
    <property type="component" value="Unassembled WGS sequence"/>
</dbReference>
<keyword evidence="3" id="KW-0503">Monooxygenase</keyword>
<dbReference type="EMBL" id="BKAG01000060">
    <property type="protein sequence ID" value="GEP45834.1"/>
    <property type="molecule type" value="Genomic_DNA"/>
</dbReference>
<comment type="caution">
    <text evidence="3">The sequence shown here is derived from an EMBL/GenBank/DDBJ whole genome shotgun (WGS) entry which is preliminary data.</text>
</comment>
<protein>
    <submittedName>
        <fullName evidence="3">Peptidylglycine monooxygenase</fullName>
    </submittedName>
</protein>
<dbReference type="RefSeq" id="WP_218033100.1">
    <property type="nucleotide sequence ID" value="NZ_BKAG01000060.1"/>
</dbReference>
<proteinExistence type="predicted"/>
<keyword evidence="2" id="KW-0325">Glycoprotein</keyword>
<evidence type="ECO:0000256" key="2">
    <source>
        <dbReference type="ARBA" id="ARBA00023180"/>
    </source>
</evidence>
<keyword evidence="1" id="KW-0732">Signal</keyword>
<sequence>MNRRRFAVGAASTLVAPFVRAESKTAPEFHGEIVGHGEFRFRVDKLWSKADAARTPVKDCHEMAQAADGRLFMLTNHGQNNVLIYDVKGALLESWTLKFGSAHGLTLHREADGREFLYITDPGSGRVAKTTLSGEIVLELEHPSKNGAYKAVEDYKPTETAVAPNGDIYVADGYGSQYVLRFDKAGKFLSKFGGKSTQPVNPGRFMQAHGVAIDTRGEKPLLVVTERIRNEFNWFTLEGEHVRGVYLPGAYVSRPVIHGKNLYSGVCFGAKPNDFRMWQGRGFVTILDEAGKVVSNPGGQAPAYDGDQLKVMLQDKPVFNNCHDVCVDTQGDLYVCQWNSGGVYPYKLHREA</sequence>
<accession>A0A512MGH9</accession>
<dbReference type="PANTHER" id="PTHR10680:SF38">
    <property type="entry name" value="BLL1368 PROTEIN"/>
    <property type="match status" value="1"/>
</dbReference>
<dbReference type="GO" id="GO:0004497">
    <property type="term" value="F:monooxygenase activity"/>
    <property type="evidence" value="ECO:0007669"/>
    <property type="project" value="UniProtKB-KW"/>
</dbReference>
<name>A0A512MGH9_9BACT</name>
<reference evidence="3 4" key="1">
    <citation type="submission" date="2019-07" db="EMBL/GenBank/DDBJ databases">
        <title>Whole genome shotgun sequence of Brevifollis gellanilyticus NBRC 108608.</title>
        <authorList>
            <person name="Hosoyama A."/>
            <person name="Uohara A."/>
            <person name="Ohji S."/>
            <person name="Ichikawa N."/>
        </authorList>
    </citation>
    <scope>NUCLEOTIDE SEQUENCE [LARGE SCALE GENOMIC DNA]</scope>
    <source>
        <strain evidence="3 4">NBRC 108608</strain>
    </source>
</reference>
<dbReference type="InterPro" id="IPR011042">
    <property type="entry name" value="6-blade_b-propeller_TolB-like"/>
</dbReference>
<dbReference type="AlphaFoldDB" id="A0A512MGH9"/>
<dbReference type="SUPFAM" id="SSF101898">
    <property type="entry name" value="NHL repeat"/>
    <property type="match status" value="1"/>
</dbReference>
<gene>
    <name evidence="3" type="primary">pam_3</name>
    <name evidence="3" type="ORF">BGE01nite_51250</name>
</gene>
<evidence type="ECO:0000256" key="1">
    <source>
        <dbReference type="ARBA" id="ARBA00022729"/>
    </source>
</evidence>